<keyword evidence="2" id="KW-0106">Calcium</keyword>
<keyword evidence="4" id="KW-1133">Transmembrane helix</keyword>
<organism evidence="6 7">
    <name type="scientific">Plectus sambesii</name>
    <dbReference type="NCBI Taxonomy" id="2011161"/>
    <lineage>
        <taxon>Eukaryota</taxon>
        <taxon>Metazoa</taxon>
        <taxon>Ecdysozoa</taxon>
        <taxon>Nematoda</taxon>
        <taxon>Chromadorea</taxon>
        <taxon>Plectida</taxon>
        <taxon>Plectina</taxon>
        <taxon>Plectoidea</taxon>
        <taxon>Plectidae</taxon>
        <taxon>Plectus</taxon>
    </lineage>
</organism>
<evidence type="ECO:0000256" key="1">
    <source>
        <dbReference type="ARBA" id="ARBA00022723"/>
    </source>
</evidence>
<dbReference type="PRINTS" id="PR00360">
    <property type="entry name" value="C2DOMAIN"/>
</dbReference>
<protein>
    <submittedName>
        <fullName evidence="7">C2 domain-containing protein</fullName>
    </submittedName>
</protein>
<dbReference type="Proteomes" id="UP000887566">
    <property type="component" value="Unplaced"/>
</dbReference>
<dbReference type="Pfam" id="PF00168">
    <property type="entry name" value="C2"/>
    <property type="match status" value="3"/>
</dbReference>
<dbReference type="AlphaFoldDB" id="A0A914XF86"/>
<dbReference type="SUPFAM" id="SSF49562">
    <property type="entry name" value="C2 domain (Calcium/lipid-binding domain, CaLB)"/>
    <property type="match status" value="3"/>
</dbReference>
<sequence>MSIDRGRMEHLWPTSPIIRRGWLLNKVTRSAGNSPVIVTRRPLLVPQGVFGCASTSHHTDDTAYAMAIDHPPLSADDSASDSPGGTPMVRRKQQEHRSSSGVTRRQKIWRSLKTQLAFRSRSSRDQQSTAELVTRSHPDLTEDGDFDSPSSGATAAGESASRKTSAMRLKSIIRRNSQSSTASGSSPAKVRRRLATSADEHSRVEFVNGGAVSTSRHLAFNSHTQVPSTVDASNTASHRADEGKDSSPFVTFLVKVHLKDGHDLVIRDASGSSDPYVKFKYKTKMLYKSNTIFKNLNPVWEEEFSQLIDDPTTPLQAEVYDYDRFAMDDFMGAASVDLSKLRFWEPTDIKLLLAEEGSEEYMGYINLVVTILPQTGEEKEQFLRKSVRGPSTEMAKKTTKSAQVWSSVVNIVLVEAKNLLPTEISVSAPLPDPYVKFKLGTEKFKTKPATKTLDPKWLEQFDLHIFDESHQSLEIMVYDKRSNVFMGRCSIDLTQFEREITHQRWFELEDGAGSILLLLSISGTATTDTVVDLADSGGNDARLGLIAQYSLAKSFSSMRDVGHLIVKVFKAQGLAAADIGGKSDPFAVLELVNARLQTHTEYKTLNPEWNKLFTFNVKDIHAVLEITIFDEDPNKKVEFLGKVAVPLLKIRNGEKRWYALKDRKLQHRAKGQILLEMDVVWNPVKAAIRTFNPKETKYISQEPKFKRQVFMNNVQRVKQFVVAAVEVRNFVQSCFDWESPIRSILAFICFMVITYCFETYLLPLCLLLLFVKAYVFKTVVDGLGAGRKAEQEEYYDSEDDDGDLDDKGERGTSLKERVAAVQDTLAMVQNSLDFLASLLERIRNTFNFTSPYLSTLAIAVLSIATMLLYMIPLRWIIMAWGINKFTKKLRNPHFIPNNELLDFLSRVPSDKELRLYGEFRPDPMDGHQAREYLQRNANKRTRNTS</sequence>
<accession>A0A914XF86</accession>
<dbReference type="Gene3D" id="2.60.40.150">
    <property type="entry name" value="C2 domain"/>
    <property type="match status" value="3"/>
</dbReference>
<evidence type="ECO:0000313" key="7">
    <source>
        <dbReference type="WBParaSite" id="PSAMB.scaffold826size40760.g8973.t1"/>
    </source>
</evidence>
<proteinExistence type="predicted"/>
<dbReference type="CDD" id="cd08377">
    <property type="entry name" value="C2C_MCTP_PRT"/>
    <property type="match status" value="1"/>
</dbReference>
<dbReference type="FunFam" id="2.60.40.150:FF:000167">
    <property type="entry name" value="Multiple C2 domains, transmembrane 2a"/>
    <property type="match status" value="1"/>
</dbReference>
<feature type="transmembrane region" description="Helical" evidence="4">
    <location>
        <begin position="856"/>
        <end position="882"/>
    </location>
</feature>
<dbReference type="InterPro" id="IPR035892">
    <property type="entry name" value="C2_domain_sf"/>
</dbReference>
<evidence type="ECO:0000313" key="6">
    <source>
        <dbReference type="Proteomes" id="UP000887566"/>
    </source>
</evidence>
<feature type="region of interest" description="Disordered" evidence="3">
    <location>
        <begin position="70"/>
        <end position="201"/>
    </location>
</feature>
<evidence type="ECO:0000259" key="5">
    <source>
        <dbReference type="PROSITE" id="PS50004"/>
    </source>
</evidence>
<feature type="region of interest" description="Disordered" evidence="3">
    <location>
        <begin position="224"/>
        <end position="244"/>
    </location>
</feature>
<dbReference type="GO" id="GO:0005509">
    <property type="term" value="F:calcium ion binding"/>
    <property type="evidence" value="ECO:0007669"/>
    <property type="project" value="TreeGrafter"/>
</dbReference>
<keyword evidence="4" id="KW-0472">Membrane</keyword>
<feature type="domain" description="C2" evidence="5">
    <location>
        <begin position="390"/>
        <end position="506"/>
    </location>
</feature>
<reference evidence="7" key="1">
    <citation type="submission" date="2022-11" db="UniProtKB">
        <authorList>
            <consortium name="WormBaseParasite"/>
        </authorList>
    </citation>
    <scope>IDENTIFICATION</scope>
</reference>
<feature type="compositionally biased region" description="Low complexity" evidence="3">
    <location>
        <begin position="177"/>
        <end position="186"/>
    </location>
</feature>
<dbReference type="SMART" id="SM00239">
    <property type="entry name" value="C2"/>
    <property type="match status" value="3"/>
</dbReference>
<feature type="region of interest" description="Disordered" evidence="3">
    <location>
        <begin position="924"/>
        <end position="945"/>
    </location>
</feature>
<dbReference type="PROSITE" id="PS50004">
    <property type="entry name" value="C2"/>
    <property type="match status" value="3"/>
</dbReference>
<feature type="domain" description="C2" evidence="5">
    <location>
        <begin position="545"/>
        <end position="662"/>
    </location>
</feature>
<feature type="compositionally biased region" description="Basic and acidic residues" evidence="3">
    <location>
        <begin position="924"/>
        <end position="933"/>
    </location>
</feature>
<feature type="transmembrane region" description="Helical" evidence="4">
    <location>
        <begin position="744"/>
        <end position="771"/>
    </location>
</feature>
<keyword evidence="4" id="KW-0812">Transmembrane</keyword>
<keyword evidence="1" id="KW-0479">Metal-binding</keyword>
<name>A0A914XF86_9BILA</name>
<dbReference type="CDD" id="cd08376">
    <property type="entry name" value="C2B_MCTP_PRT"/>
    <property type="match status" value="1"/>
</dbReference>
<feature type="compositionally biased region" description="Polar residues" evidence="3">
    <location>
        <begin position="224"/>
        <end position="237"/>
    </location>
</feature>
<evidence type="ECO:0000256" key="3">
    <source>
        <dbReference type="SAM" id="MobiDB-lite"/>
    </source>
</evidence>
<dbReference type="WBParaSite" id="PSAMB.scaffold826size40760.g8973.t1">
    <property type="protein sequence ID" value="PSAMB.scaffold826size40760.g8973.t1"/>
    <property type="gene ID" value="PSAMB.scaffold826size40760.g8973"/>
</dbReference>
<dbReference type="GO" id="GO:0046928">
    <property type="term" value="P:regulation of neurotransmitter secretion"/>
    <property type="evidence" value="ECO:0007669"/>
    <property type="project" value="TreeGrafter"/>
</dbReference>
<dbReference type="PANTHER" id="PTHR45911">
    <property type="entry name" value="C2 DOMAIN-CONTAINING PROTEIN"/>
    <property type="match status" value="1"/>
</dbReference>
<keyword evidence="6" id="KW-1185">Reference proteome</keyword>
<feature type="compositionally biased region" description="Low complexity" evidence="3">
    <location>
        <begin position="148"/>
        <end position="159"/>
    </location>
</feature>
<feature type="domain" description="C2" evidence="5">
    <location>
        <begin position="233"/>
        <end position="351"/>
    </location>
</feature>
<evidence type="ECO:0000256" key="2">
    <source>
        <dbReference type="ARBA" id="ARBA00022837"/>
    </source>
</evidence>
<evidence type="ECO:0000256" key="4">
    <source>
        <dbReference type="SAM" id="Phobius"/>
    </source>
</evidence>
<dbReference type="GO" id="GO:0030672">
    <property type="term" value="C:synaptic vesicle membrane"/>
    <property type="evidence" value="ECO:0007669"/>
    <property type="project" value="TreeGrafter"/>
</dbReference>
<dbReference type="PANTHER" id="PTHR45911:SF4">
    <property type="entry name" value="MULTIPLE C2 AND TRANSMEMBRANE DOMAIN-CONTAINING PROTEIN"/>
    <property type="match status" value="1"/>
</dbReference>
<dbReference type="CDD" id="cd04042">
    <property type="entry name" value="C2A_MCTP_PRT"/>
    <property type="match status" value="1"/>
</dbReference>
<dbReference type="InterPro" id="IPR000008">
    <property type="entry name" value="C2_dom"/>
</dbReference>